<dbReference type="GO" id="GO:0004175">
    <property type="term" value="F:endopeptidase activity"/>
    <property type="evidence" value="ECO:0007669"/>
    <property type="project" value="UniProtKB-ARBA"/>
</dbReference>
<reference evidence="3 4" key="1">
    <citation type="journal article" date="2018" name="Front. Microbiol.">
        <title>Genome Sequencing of Streptomyces atratus SCSIOZH16 and Activation Production of Nocardamine via Metabolic Engineering.</title>
        <authorList>
            <person name="Li Y."/>
            <person name="Zhang C."/>
            <person name="Liu C."/>
            <person name="Ju J."/>
            <person name="Ma J."/>
        </authorList>
    </citation>
    <scope>NUCLEOTIDE SEQUENCE [LARGE SCALE GENOMIC DNA]</scope>
    <source>
        <strain evidence="3 4">SCSIO_ZH16</strain>
    </source>
</reference>
<proteinExistence type="predicted"/>
<protein>
    <recommendedName>
        <fullName evidence="2">CAAX prenyl protease 2/Lysostaphin resistance protein A-like domain-containing protein</fullName>
    </recommendedName>
</protein>
<evidence type="ECO:0000313" key="3">
    <source>
        <dbReference type="EMBL" id="AXE82038.1"/>
    </source>
</evidence>
<feature type="transmembrane region" description="Helical" evidence="1">
    <location>
        <begin position="130"/>
        <end position="155"/>
    </location>
</feature>
<keyword evidence="1" id="KW-1133">Transmembrane helix</keyword>
<feature type="transmembrane region" description="Helical" evidence="1">
    <location>
        <begin position="161"/>
        <end position="181"/>
    </location>
</feature>
<keyword evidence="1" id="KW-0812">Transmembrane</keyword>
<feature type="transmembrane region" description="Helical" evidence="1">
    <location>
        <begin position="61"/>
        <end position="79"/>
    </location>
</feature>
<dbReference type="AlphaFoldDB" id="A0A2Z5JP15"/>
<dbReference type="EMBL" id="CP027306">
    <property type="protein sequence ID" value="AXE82038.1"/>
    <property type="molecule type" value="Genomic_DNA"/>
</dbReference>
<organism evidence="3 4">
    <name type="scientific">Streptomyces atratus</name>
    <dbReference type="NCBI Taxonomy" id="1893"/>
    <lineage>
        <taxon>Bacteria</taxon>
        <taxon>Bacillati</taxon>
        <taxon>Actinomycetota</taxon>
        <taxon>Actinomycetes</taxon>
        <taxon>Kitasatosporales</taxon>
        <taxon>Streptomycetaceae</taxon>
        <taxon>Streptomyces</taxon>
    </lineage>
</organism>
<dbReference type="Pfam" id="PF02517">
    <property type="entry name" value="Rce1-like"/>
    <property type="match status" value="1"/>
</dbReference>
<accession>A0A2Z5JP15</accession>
<feature type="transmembrane region" description="Helical" evidence="1">
    <location>
        <begin position="272"/>
        <end position="290"/>
    </location>
</feature>
<sequence length="338" mass="34645">MYRGVVRAHDAPDWWSGEPGKHTGLSIGVGPTVTRSAMTELHIRQPAPSPAPTAAGAMGRALAGGLIMAVALGVGNGLGPVLADAAGASGLAARLIAAALVTVVALPFVLRLSHPRTVGFGSPGASLRAFLTGVGVTAATAALVLGAGTAVGLLVWQQLDLVTLVDFLVTNAVVAFLLEALPEETTLRGYTWTSLRRRFGPALAALGTTAVFLLVPGTSTLVTVGIARLAGDEPGHIGIAPEGQHPVDYLILLTVFSLTLIAARAAVGHAPLWAAIGTHLTVLTVNRIVLQGEDRDAGVTVEQASGDAVLLVPLYLVVVAIAFLACRRVTRRHTPGEK</sequence>
<name>A0A2Z5JP15_STRAR</name>
<feature type="transmembrane region" description="Helical" evidence="1">
    <location>
        <begin position="310"/>
        <end position="330"/>
    </location>
</feature>
<feature type="transmembrane region" description="Helical" evidence="1">
    <location>
        <begin position="91"/>
        <end position="110"/>
    </location>
</feature>
<feature type="transmembrane region" description="Helical" evidence="1">
    <location>
        <begin position="202"/>
        <end position="229"/>
    </location>
</feature>
<dbReference type="Proteomes" id="UP000252698">
    <property type="component" value="Chromosome"/>
</dbReference>
<feature type="transmembrane region" description="Helical" evidence="1">
    <location>
        <begin position="249"/>
        <end position="267"/>
    </location>
</feature>
<dbReference type="GO" id="GO:0080120">
    <property type="term" value="P:CAAX-box protein maturation"/>
    <property type="evidence" value="ECO:0007669"/>
    <property type="project" value="UniProtKB-ARBA"/>
</dbReference>
<evidence type="ECO:0000313" key="4">
    <source>
        <dbReference type="Proteomes" id="UP000252698"/>
    </source>
</evidence>
<gene>
    <name evidence="3" type="ORF">C5746_39780</name>
</gene>
<keyword evidence="1" id="KW-0472">Membrane</keyword>
<evidence type="ECO:0000256" key="1">
    <source>
        <dbReference type="SAM" id="Phobius"/>
    </source>
</evidence>
<dbReference type="KEGG" id="sata:C5746_39780"/>
<dbReference type="InterPro" id="IPR003675">
    <property type="entry name" value="Rce1/LyrA-like_dom"/>
</dbReference>
<evidence type="ECO:0000259" key="2">
    <source>
        <dbReference type="Pfam" id="PF02517"/>
    </source>
</evidence>
<feature type="domain" description="CAAX prenyl protease 2/Lysostaphin resistance protein A-like" evidence="2">
    <location>
        <begin position="169"/>
        <end position="281"/>
    </location>
</feature>